<evidence type="ECO:0000256" key="4">
    <source>
        <dbReference type="ARBA" id="ARBA00016463"/>
    </source>
</evidence>
<dbReference type="PANTHER" id="PTHR30071:SF1">
    <property type="entry name" value="CYTOCHROME B_B6 PROTEIN-RELATED"/>
    <property type="match status" value="1"/>
</dbReference>
<dbReference type="InterPro" id="IPR003557">
    <property type="entry name" value="Cyt_c_biogenesis_CcmC"/>
</dbReference>
<dbReference type="Pfam" id="PF01578">
    <property type="entry name" value="Cytochrom_C_asm"/>
    <property type="match status" value="1"/>
</dbReference>
<evidence type="ECO:0000259" key="10">
    <source>
        <dbReference type="Pfam" id="PF01578"/>
    </source>
</evidence>
<reference evidence="11 12" key="1">
    <citation type="submission" date="2019-02" db="EMBL/GenBank/DDBJ databases">
        <title>Dyella amyloliquefaciens sp. nov., isolated from forest soil.</title>
        <authorList>
            <person name="Gao Z.-H."/>
            <person name="Qiu L.-H."/>
        </authorList>
    </citation>
    <scope>NUCLEOTIDE SEQUENCE [LARGE SCALE GENOMIC DNA]</scope>
    <source>
        <strain evidence="11 12">KACC 12747</strain>
    </source>
</reference>
<feature type="transmembrane region" description="Helical" evidence="9">
    <location>
        <begin position="60"/>
        <end position="88"/>
    </location>
</feature>
<dbReference type="GO" id="GO:0020037">
    <property type="term" value="F:heme binding"/>
    <property type="evidence" value="ECO:0007669"/>
    <property type="project" value="InterPro"/>
</dbReference>
<dbReference type="PANTHER" id="PTHR30071">
    <property type="entry name" value="HEME EXPORTER PROTEIN C"/>
    <property type="match status" value="1"/>
</dbReference>
<keyword evidence="6 9" id="KW-0201">Cytochrome c-type biogenesis</keyword>
<organism evidence="11 12">
    <name type="scientific">Dyella soli</name>
    <dbReference type="NCBI Taxonomy" id="522319"/>
    <lineage>
        <taxon>Bacteria</taxon>
        <taxon>Pseudomonadati</taxon>
        <taxon>Pseudomonadota</taxon>
        <taxon>Gammaproteobacteria</taxon>
        <taxon>Lysobacterales</taxon>
        <taxon>Rhodanobacteraceae</taxon>
        <taxon>Dyella</taxon>
    </lineage>
</organism>
<dbReference type="GO" id="GO:0015232">
    <property type="term" value="F:heme transmembrane transporter activity"/>
    <property type="evidence" value="ECO:0007669"/>
    <property type="project" value="InterPro"/>
</dbReference>
<dbReference type="AlphaFoldDB" id="A0A4R0YU55"/>
<evidence type="ECO:0000256" key="8">
    <source>
        <dbReference type="ARBA" id="ARBA00023136"/>
    </source>
</evidence>
<evidence type="ECO:0000256" key="6">
    <source>
        <dbReference type="ARBA" id="ARBA00022748"/>
    </source>
</evidence>
<keyword evidence="8 9" id="KW-0472">Membrane</keyword>
<accession>A0A4R0YU55</accession>
<sequence>MANWIPLWVHKLSSPPNFYRFAGTLRPWAMGLALLLGAIALYGGLVMAPADYQQGDAYRIIFIHVPCAWMGLFIYGLMAVASFISLVWRIKLAEVVAMESAPIGAAFTFITLVTGSLWGKPMWGTWWTWDARLTSELVLLFLYLGVIGLYHSFEDRRQGARAAAFLAIIGIINVPIVHFSVNWWNTLHQGSTIRILGPSKMTGDMLWPLLTMMAATKFYYIASLFGRVRTDLLAMESGKDWVRQIAQAQGSTAAPGAGAARPERRP</sequence>
<dbReference type="GO" id="GO:0017004">
    <property type="term" value="P:cytochrome complex assembly"/>
    <property type="evidence" value="ECO:0007669"/>
    <property type="project" value="UniProtKB-KW"/>
</dbReference>
<comment type="similarity">
    <text evidence="3 9">Belongs to the CcmC/CycZ/HelC family.</text>
</comment>
<feature type="domain" description="Cytochrome c assembly protein" evidence="10">
    <location>
        <begin position="33"/>
        <end position="188"/>
    </location>
</feature>
<comment type="function">
    <text evidence="1 9">Required for the export of heme to the periplasm for the biogenesis of c-type cytochromes.</text>
</comment>
<keyword evidence="9" id="KW-0813">Transport</keyword>
<dbReference type="NCBIfam" id="TIGR01191">
    <property type="entry name" value="ccmC"/>
    <property type="match status" value="1"/>
</dbReference>
<keyword evidence="9" id="KW-1003">Cell membrane</keyword>
<feature type="transmembrane region" description="Helical" evidence="9">
    <location>
        <begin position="28"/>
        <end position="48"/>
    </location>
</feature>
<keyword evidence="9" id="KW-0997">Cell inner membrane</keyword>
<comment type="caution">
    <text evidence="11">The sequence shown here is derived from an EMBL/GenBank/DDBJ whole genome shotgun (WGS) entry which is preliminary data.</text>
</comment>
<evidence type="ECO:0000256" key="7">
    <source>
        <dbReference type="ARBA" id="ARBA00022989"/>
    </source>
</evidence>
<feature type="transmembrane region" description="Helical" evidence="9">
    <location>
        <begin position="205"/>
        <end position="225"/>
    </location>
</feature>
<evidence type="ECO:0000256" key="1">
    <source>
        <dbReference type="ARBA" id="ARBA00002442"/>
    </source>
</evidence>
<dbReference type="Proteomes" id="UP000291822">
    <property type="component" value="Unassembled WGS sequence"/>
</dbReference>
<name>A0A4R0YU55_9GAMM</name>
<keyword evidence="5 9" id="KW-0812">Transmembrane</keyword>
<dbReference type="InterPro" id="IPR045062">
    <property type="entry name" value="Cyt_c_biogenesis_CcsA/CcmC"/>
</dbReference>
<gene>
    <name evidence="9" type="primary">ccmC</name>
    <name evidence="11" type="ORF">EZM97_12760</name>
</gene>
<dbReference type="GO" id="GO:0005886">
    <property type="term" value="C:plasma membrane"/>
    <property type="evidence" value="ECO:0007669"/>
    <property type="project" value="UniProtKB-SubCell"/>
</dbReference>
<keyword evidence="7 9" id="KW-1133">Transmembrane helix</keyword>
<keyword evidence="12" id="KW-1185">Reference proteome</keyword>
<evidence type="ECO:0000256" key="9">
    <source>
        <dbReference type="RuleBase" id="RU364092"/>
    </source>
</evidence>
<evidence type="ECO:0000313" key="12">
    <source>
        <dbReference type="Proteomes" id="UP000291822"/>
    </source>
</evidence>
<protein>
    <recommendedName>
        <fullName evidence="4 9">Heme exporter protein C</fullName>
    </recommendedName>
    <alternativeName>
        <fullName evidence="9">Cytochrome c-type biogenesis protein</fullName>
    </alternativeName>
</protein>
<feature type="transmembrane region" description="Helical" evidence="9">
    <location>
        <begin position="162"/>
        <end position="185"/>
    </location>
</feature>
<feature type="transmembrane region" description="Helical" evidence="9">
    <location>
        <begin position="100"/>
        <end position="119"/>
    </location>
</feature>
<dbReference type="PRINTS" id="PR01386">
    <property type="entry name" value="CCMCBIOGNSIS"/>
</dbReference>
<evidence type="ECO:0000256" key="2">
    <source>
        <dbReference type="ARBA" id="ARBA00004141"/>
    </source>
</evidence>
<feature type="transmembrane region" description="Helical" evidence="9">
    <location>
        <begin position="131"/>
        <end position="150"/>
    </location>
</feature>
<dbReference type="EMBL" id="SJTG01000002">
    <property type="protein sequence ID" value="TCI09820.1"/>
    <property type="molecule type" value="Genomic_DNA"/>
</dbReference>
<evidence type="ECO:0000313" key="11">
    <source>
        <dbReference type="EMBL" id="TCI09820.1"/>
    </source>
</evidence>
<comment type="subcellular location">
    <subcellularLocation>
        <location evidence="9">Cell inner membrane</location>
    </subcellularLocation>
    <subcellularLocation>
        <location evidence="2">Membrane</location>
        <topology evidence="2">Multi-pass membrane protein</topology>
    </subcellularLocation>
</comment>
<dbReference type="RefSeq" id="WP_131407244.1">
    <property type="nucleotide sequence ID" value="NZ_SJTG01000002.1"/>
</dbReference>
<evidence type="ECO:0000256" key="3">
    <source>
        <dbReference type="ARBA" id="ARBA00005840"/>
    </source>
</evidence>
<dbReference type="InterPro" id="IPR002541">
    <property type="entry name" value="Cyt_c_assembly"/>
</dbReference>
<proteinExistence type="inferred from homology"/>
<evidence type="ECO:0000256" key="5">
    <source>
        <dbReference type="ARBA" id="ARBA00022692"/>
    </source>
</evidence>